<evidence type="ECO:0000313" key="4">
    <source>
        <dbReference type="Proteomes" id="UP000596742"/>
    </source>
</evidence>
<comment type="caution">
    <text evidence="3">The sequence shown here is derived from an EMBL/GenBank/DDBJ whole genome shotgun (WGS) entry which is preliminary data.</text>
</comment>
<keyword evidence="4" id="KW-1185">Reference proteome</keyword>
<evidence type="ECO:0000259" key="2">
    <source>
        <dbReference type="PROSITE" id="PS50835"/>
    </source>
</evidence>
<dbReference type="PANTHER" id="PTHR45889:SF8">
    <property type="entry name" value="IG-LIKE DOMAIN-CONTAINING PROTEIN"/>
    <property type="match status" value="1"/>
</dbReference>
<dbReference type="PANTHER" id="PTHR45889">
    <property type="entry name" value="IG-LIKE DOMAIN-CONTAINING PROTEIN"/>
    <property type="match status" value="1"/>
</dbReference>
<dbReference type="SMART" id="SM00409">
    <property type="entry name" value="IG"/>
    <property type="match status" value="2"/>
</dbReference>
<evidence type="ECO:0000313" key="3">
    <source>
        <dbReference type="EMBL" id="VDI20635.1"/>
    </source>
</evidence>
<organism evidence="3 4">
    <name type="scientific">Mytilus galloprovincialis</name>
    <name type="common">Mediterranean mussel</name>
    <dbReference type="NCBI Taxonomy" id="29158"/>
    <lineage>
        <taxon>Eukaryota</taxon>
        <taxon>Metazoa</taxon>
        <taxon>Spiralia</taxon>
        <taxon>Lophotrochozoa</taxon>
        <taxon>Mollusca</taxon>
        <taxon>Bivalvia</taxon>
        <taxon>Autobranchia</taxon>
        <taxon>Pteriomorphia</taxon>
        <taxon>Mytilida</taxon>
        <taxon>Mytiloidea</taxon>
        <taxon>Mytilidae</taxon>
        <taxon>Mytilinae</taxon>
        <taxon>Mytilus</taxon>
    </lineage>
</organism>
<dbReference type="AlphaFoldDB" id="A0A8B6DLY6"/>
<dbReference type="InterPro" id="IPR013783">
    <property type="entry name" value="Ig-like_fold"/>
</dbReference>
<dbReference type="InterPro" id="IPR036179">
    <property type="entry name" value="Ig-like_dom_sf"/>
</dbReference>
<dbReference type="OrthoDB" id="6144757at2759"/>
<reference evidence="3" key="1">
    <citation type="submission" date="2018-11" db="EMBL/GenBank/DDBJ databases">
        <authorList>
            <person name="Alioto T."/>
            <person name="Alioto T."/>
        </authorList>
    </citation>
    <scope>NUCLEOTIDE SEQUENCE</scope>
</reference>
<dbReference type="EMBL" id="UYJE01003594">
    <property type="protein sequence ID" value="VDI20635.1"/>
    <property type="molecule type" value="Genomic_DNA"/>
</dbReference>
<dbReference type="Gene3D" id="2.60.40.10">
    <property type="entry name" value="Immunoglobulins"/>
    <property type="match status" value="3"/>
</dbReference>
<dbReference type="PROSITE" id="PS50835">
    <property type="entry name" value="IG_LIKE"/>
    <property type="match status" value="1"/>
</dbReference>
<accession>A0A8B6DLY6</accession>
<feature type="domain" description="Ig-like" evidence="2">
    <location>
        <begin position="259"/>
        <end position="360"/>
    </location>
</feature>
<dbReference type="Proteomes" id="UP000596742">
    <property type="component" value="Unassembled WGS sequence"/>
</dbReference>
<feature type="compositionally biased region" description="Basic and acidic residues" evidence="1">
    <location>
        <begin position="324"/>
        <end position="333"/>
    </location>
</feature>
<dbReference type="InterPro" id="IPR003599">
    <property type="entry name" value="Ig_sub"/>
</dbReference>
<dbReference type="SUPFAM" id="SSF48726">
    <property type="entry name" value="Immunoglobulin"/>
    <property type="match status" value="1"/>
</dbReference>
<feature type="compositionally biased region" description="Polar residues" evidence="1">
    <location>
        <begin position="311"/>
        <end position="322"/>
    </location>
</feature>
<protein>
    <recommendedName>
        <fullName evidence="2">Ig-like domain-containing protein</fullName>
    </recommendedName>
</protein>
<feature type="region of interest" description="Disordered" evidence="1">
    <location>
        <begin position="311"/>
        <end position="333"/>
    </location>
</feature>
<gene>
    <name evidence="3" type="ORF">MGAL_10B035559</name>
</gene>
<dbReference type="InterPro" id="IPR007110">
    <property type="entry name" value="Ig-like_dom"/>
</dbReference>
<proteinExistence type="predicted"/>
<sequence length="473" mass="52482">MTNISEVIGTNDIKLKCSYTTDPNDRVSGVTFLAVNDTTDKFDAIAESTVFSSQPELFAYGVYLFGSANITKLSDSSSEVVLTFNNLKCNHERNYRCALSVHNTVQTNSEPMILFVQVLPSKPEHILIIKTQVDVSTTIANAVDSTSTSSDNEKVKSGIIEGVNITVKCSGNVGKPAGIFTFQVLRMDSIRPTTYDATTTKIEEIPGNCSYYRTSYLTFQVTSKDNQAMIRCAVVSPLAGEDMYIDSEQLEVKYHVNMPTVTKHPDKQEYIVGVDTSITLTCTGDGNPKPIYRWYKENQYDFISTEVNEAKSTTPRTTCSNETPEERELKSDNTVKTNSRVIRMTNISEVIGTNDIKLRCSYTTDLNDRVIGVSFFAANVSDNYVNIAESTVFSSQPELLPYGVYLFGSANITKLSDSPSEVVLTFNNLKCMHERKYRCMLAVHNTAPTASAPMQLFVKGKYMIVKLAGAIKY</sequence>
<name>A0A8B6DLY6_MYTGA</name>
<evidence type="ECO:0000256" key="1">
    <source>
        <dbReference type="SAM" id="MobiDB-lite"/>
    </source>
</evidence>